<accession>A0A0N7LUH0</accession>
<evidence type="ECO:0000313" key="8">
    <source>
        <dbReference type="Proteomes" id="UP000051887"/>
    </source>
</evidence>
<dbReference type="Gene3D" id="1.25.40.20">
    <property type="entry name" value="Ankyrin repeat-containing domain"/>
    <property type="match status" value="1"/>
</dbReference>
<evidence type="ECO:0000256" key="4">
    <source>
        <dbReference type="SAM" id="MobiDB-lite"/>
    </source>
</evidence>
<feature type="repeat" description="ANK" evidence="3">
    <location>
        <begin position="65"/>
        <end position="97"/>
    </location>
</feature>
<evidence type="ECO:0000256" key="2">
    <source>
        <dbReference type="ARBA" id="ARBA00023043"/>
    </source>
</evidence>
<dbReference type="AlphaFoldDB" id="A0A0N7LUH0"/>
<protein>
    <submittedName>
        <fullName evidence="6">Ankyrin-like protein</fullName>
    </submittedName>
</protein>
<dbReference type="InterPro" id="IPR002110">
    <property type="entry name" value="Ankyrin_rpt"/>
</dbReference>
<evidence type="ECO:0000256" key="1">
    <source>
        <dbReference type="ARBA" id="ARBA00022737"/>
    </source>
</evidence>
<gene>
    <name evidence="5" type="ORF">TL5118_00486</name>
    <name evidence="6" type="ORF">TL5120_01706</name>
</gene>
<keyword evidence="1" id="KW-0677">Repeat</keyword>
<dbReference type="EMBL" id="CYSB01000005">
    <property type="protein sequence ID" value="CUH63474.1"/>
    <property type="molecule type" value="Genomic_DNA"/>
</dbReference>
<dbReference type="OrthoDB" id="7845861at2"/>
<dbReference type="RefSeq" id="WP_082626246.1">
    <property type="nucleotide sequence ID" value="NZ_CYSB01000005.1"/>
</dbReference>
<evidence type="ECO:0000256" key="3">
    <source>
        <dbReference type="PROSITE-ProRule" id="PRU00023"/>
    </source>
</evidence>
<reference evidence="5 7" key="2">
    <citation type="submission" date="2015-09" db="EMBL/GenBank/DDBJ databases">
        <authorList>
            <person name="Rodrigo-Torres L."/>
            <person name="Arahal D.R."/>
        </authorList>
    </citation>
    <scope>NUCLEOTIDE SEQUENCE [LARGE SCALE GENOMIC DNA]</scope>
    <source>
        <strain evidence="5 7">CECT 5118</strain>
    </source>
</reference>
<dbReference type="SMART" id="SM00248">
    <property type="entry name" value="ANK"/>
    <property type="match status" value="2"/>
</dbReference>
<feature type="compositionally biased region" description="Gly residues" evidence="4">
    <location>
        <begin position="1"/>
        <end position="10"/>
    </location>
</feature>
<dbReference type="EMBL" id="CYSC01000027">
    <property type="protein sequence ID" value="CUH71914.1"/>
    <property type="molecule type" value="Genomic_DNA"/>
</dbReference>
<dbReference type="PROSITE" id="PS50088">
    <property type="entry name" value="ANK_REPEAT"/>
    <property type="match status" value="2"/>
</dbReference>
<proteinExistence type="predicted"/>
<dbReference type="InterPro" id="IPR036770">
    <property type="entry name" value="Ankyrin_rpt-contain_sf"/>
</dbReference>
<sequence length="742" mass="82947">MAKKNGGGGRRAAPLVGNGTDAEESKHPEIINPENLYNFSWWSKTAEAKISSIISSIDVHARGERDRTPLMMAARNGSPSQIRILLNAGADVNAQDDTGWTALLWATRSEKPENIEVLLNAGADSNLRDKHNRTAFSYAQECKVLRGTVPYWRLANDPDAQRKPLADVVKEILRYSADEGSDLIMGGEPSFVNLSLVFDKDRSPIVTKEAWITALKAGEHKRIIGARIDEPGLIAIREHDLPNLLSLEEVEDAQAANELEKQIRRFMKDRLKEGPPYFRAIGGHPHWGYQEKHSFRIYSDHNVEPDKIKSKIEKFWRYGASAHISHQVLSVSYRDNIGVYIEKPDEALILSWAGQSASDGDENIISRSSMRMKDSAKRYKRLVYARLAEKTAMSIYSSLSNETVEDCSILQTGGKDNRWRDFDIWASRPLDVKNATIYRQNARQNFVPKFKRSGCHDVVISAFATARGTFGGIEQTYLGEVSQNDLELSRSAVKRAFPGLETIQVRFDDQHLPAWSFEYPFGHLNYEELFDAYFLLAERPESILAAALAAGNVHEIGAYTRLSARQRRIIDSFSQAVLESTYSKRTIVLFAVSGFISEALSGGAPLRFVRFFRKLFQMEELGRRYGDGVGAKKCPPFPESKTGGLPDPLHSVRNMFDLLERAAEAISESGLDFEAFHAQNPHVLLGRLKGGRQITVYAYCGGRSEAGIPCDTFPLILGKNDTCHRCGKLVCHECGFCSSGCK</sequence>
<dbReference type="PROSITE" id="PS50297">
    <property type="entry name" value="ANK_REP_REGION"/>
    <property type="match status" value="2"/>
</dbReference>
<reference evidence="6 8" key="1">
    <citation type="submission" date="2015-09" db="EMBL/GenBank/DDBJ databases">
        <authorList>
            <consortium name="Swine Surveillance"/>
        </authorList>
    </citation>
    <scope>NUCLEOTIDE SEQUENCE [LARGE SCALE GENOMIC DNA]</scope>
    <source>
        <strain evidence="6 8">5120</strain>
    </source>
</reference>
<feature type="region of interest" description="Disordered" evidence="4">
    <location>
        <begin position="1"/>
        <end position="26"/>
    </location>
</feature>
<keyword evidence="2 3" id="KW-0040">ANK repeat</keyword>
<dbReference type="SUPFAM" id="SSF48403">
    <property type="entry name" value="Ankyrin repeat"/>
    <property type="match status" value="1"/>
</dbReference>
<organism evidence="6 8">
    <name type="scientific">Thalassovita autumnalis</name>
    <dbReference type="NCBI Taxonomy" id="2072972"/>
    <lineage>
        <taxon>Bacteria</taxon>
        <taxon>Pseudomonadati</taxon>
        <taxon>Pseudomonadota</taxon>
        <taxon>Alphaproteobacteria</taxon>
        <taxon>Rhodobacterales</taxon>
        <taxon>Roseobacteraceae</taxon>
        <taxon>Thalassovita</taxon>
    </lineage>
</organism>
<name>A0A0N7LUH0_9RHOB</name>
<dbReference type="Proteomes" id="UP000051086">
    <property type="component" value="Unassembled WGS sequence"/>
</dbReference>
<dbReference type="Proteomes" id="UP000051887">
    <property type="component" value="Unassembled WGS sequence"/>
</dbReference>
<dbReference type="Pfam" id="PF12796">
    <property type="entry name" value="Ank_2"/>
    <property type="match status" value="1"/>
</dbReference>
<evidence type="ECO:0000313" key="5">
    <source>
        <dbReference type="EMBL" id="CUH63474.1"/>
    </source>
</evidence>
<keyword evidence="7" id="KW-1185">Reference proteome</keyword>
<evidence type="ECO:0000313" key="6">
    <source>
        <dbReference type="EMBL" id="CUH71914.1"/>
    </source>
</evidence>
<evidence type="ECO:0000313" key="7">
    <source>
        <dbReference type="Proteomes" id="UP000051086"/>
    </source>
</evidence>
<feature type="repeat" description="ANK" evidence="3">
    <location>
        <begin position="98"/>
        <end position="130"/>
    </location>
</feature>
<dbReference type="PANTHER" id="PTHR24171">
    <property type="entry name" value="ANKYRIN REPEAT DOMAIN-CONTAINING PROTEIN 39-RELATED"/>
    <property type="match status" value="1"/>
</dbReference>